<reference evidence="2" key="2">
    <citation type="journal article" date="2022" name="Res Sq">
        <title>Comparative Genomics Reveals Insights into the Divergent Evolution of Astigmatic Mites and Household Pest Adaptations.</title>
        <authorList>
            <person name="Xiong Q."/>
            <person name="Wan A.T.-Y."/>
            <person name="Liu X.-Y."/>
            <person name="Fung C.S.-H."/>
            <person name="Xiao X."/>
            <person name="Malainual N."/>
            <person name="Hou J."/>
            <person name="Wang L."/>
            <person name="Wang M."/>
            <person name="Yang K."/>
            <person name="Cui Y."/>
            <person name="Leung E."/>
            <person name="Nong W."/>
            <person name="Shin S.-K."/>
            <person name="Au S."/>
            <person name="Jeong K.Y."/>
            <person name="Chew F.T."/>
            <person name="Hui J."/>
            <person name="Leung T.F."/>
            <person name="Tungtrongchitr A."/>
            <person name="Zhong N."/>
            <person name="Liu Z."/>
            <person name="Tsui S."/>
        </authorList>
    </citation>
    <scope>NUCLEOTIDE SEQUENCE</scope>
    <source>
        <strain evidence="2">Derf</strain>
        <tissue evidence="2">Whole organism</tissue>
    </source>
</reference>
<evidence type="ECO:0000313" key="2">
    <source>
        <dbReference type="EMBL" id="KAH9528157.1"/>
    </source>
</evidence>
<keyword evidence="1" id="KW-0472">Membrane</keyword>
<dbReference type="AlphaFoldDB" id="A0A922I9Z9"/>
<sequence>MEKLFCIPCKHEFRFLWFQVLVIFDDFHLGVLSLYLPIFSFFPLKPTLFSRHEYHVFTQLHH</sequence>
<comment type="caution">
    <text evidence="2">The sequence shown here is derived from an EMBL/GenBank/DDBJ whole genome shotgun (WGS) entry which is preliminary data.</text>
</comment>
<feature type="transmembrane region" description="Helical" evidence="1">
    <location>
        <begin position="20"/>
        <end position="42"/>
    </location>
</feature>
<proteinExistence type="predicted"/>
<keyword evidence="3" id="KW-1185">Reference proteome</keyword>
<name>A0A922I9Z9_DERFA</name>
<accession>A0A922I9Z9</accession>
<reference evidence="2" key="1">
    <citation type="submission" date="2013-05" db="EMBL/GenBank/DDBJ databases">
        <authorList>
            <person name="Yim A.K.Y."/>
            <person name="Chan T.F."/>
            <person name="Ji K.M."/>
            <person name="Liu X.Y."/>
            <person name="Zhou J.W."/>
            <person name="Li R.Q."/>
            <person name="Yang K.Y."/>
            <person name="Li J."/>
            <person name="Li M."/>
            <person name="Law P.T.W."/>
            <person name="Wu Y.L."/>
            <person name="Cai Z.L."/>
            <person name="Qin H."/>
            <person name="Bao Y."/>
            <person name="Leung R.K.K."/>
            <person name="Ng P.K.S."/>
            <person name="Zou J."/>
            <person name="Zhong X.J."/>
            <person name="Ran P.X."/>
            <person name="Zhong N.S."/>
            <person name="Liu Z.G."/>
            <person name="Tsui S.K.W."/>
        </authorList>
    </citation>
    <scope>NUCLEOTIDE SEQUENCE</scope>
    <source>
        <strain evidence="2">Derf</strain>
        <tissue evidence="2">Whole organism</tissue>
    </source>
</reference>
<evidence type="ECO:0000256" key="1">
    <source>
        <dbReference type="SAM" id="Phobius"/>
    </source>
</evidence>
<gene>
    <name evidence="2" type="ORF">DERF_002126</name>
</gene>
<protein>
    <submittedName>
        <fullName evidence="2">Uncharacterized protein</fullName>
    </submittedName>
</protein>
<dbReference type="Proteomes" id="UP000790347">
    <property type="component" value="Unassembled WGS sequence"/>
</dbReference>
<dbReference type="EMBL" id="ASGP02000001">
    <property type="protein sequence ID" value="KAH9528157.1"/>
    <property type="molecule type" value="Genomic_DNA"/>
</dbReference>
<keyword evidence="1" id="KW-0812">Transmembrane</keyword>
<keyword evidence="1" id="KW-1133">Transmembrane helix</keyword>
<organism evidence="2 3">
    <name type="scientific">Dermatophagoides farinae</name>
    <name type="common">American house dust mite</name>
    <dbReference type="NCBI Taxonomy" id="6954"/>
    <lineage>
        <taxon>Eukaryota</taxon>
        <taxon>Metazoa</taxon>
        <taxon>Ecdysozoa</taxon>
        <taxon>Arthropoda</taxon>
        <taxon>Chelicerata</taxon>
        <taxon>Arachnida</taxon>
        <taxon>Acari</taxon>
        <taxon>Acariformes</taxon>
        <taxon>Sarcoptiformes</taxon>
        <taxon>Astigmata</taxon>
        <taxon>Psoroptidia</taxon>
        <taxon>Analgoidea</taxon>
        <taxon>Pyroglyphidae</taxon>
        <taxon>Dermatophagoidinae</taxon>
        <taxon>Dermatophagoides</taxon>
    </lineage>
</organism>
<evidence type="ECO:0000313" key="3">
    <source>
        <dbReference type="Proteomes" id="UP000790347"/>
    </source>
</evidence>